<dbReference type="AlphaFoldDB" id="A0AAN9VRC2"/>
<dbReference type="InterPro" id="IPR015527">
    <property type="entry name" value="Pept_C26_g-glut_hydrolase"/>
</dbReference>
<comment type="catalytic activity">
    <reaction evidence="7">
        <text>(6S)-5,6,7,8-tetrahydrofolyl-(gamma-L-Glu)(n) + (n-1) H2O = (6S)-5,6,7,8-tetrahydrofolate + (n-1) L-glutamate</text>
        <dbReference type="Rhea" id="RHEA:56784"/>
        <dbReference type="Rhea" id="RHEA-COMP:14738"/>
        <dbReference type="ChEBI" id="CHEBI:15377"/>
        <dbReference type="ChEBI" id="CHEBI:29985"/>
        <dbReference type="ChEBI" id="CHEBI:57453"/>
        <dbReference type="ChEBI" id="CHEBI:141005"/>
        <dbReference type="EC" id="3.4.19.9"/>
    </reaction>
</comment>
<dbReference type="PROSITE" id="PS51273">
    <property type="entry name" value="GATASE_TYPE_1"/>
    <property type="match status" value="1"/>
</dbReference>
<dbReference type="InterPro" id="IPR011697">
    <property type="entry name" value="Peptidase_C26"/>
</dbReference>
<dbReference type="Pfam" id="PF07722">
    <property type="entry name" value="Peptidase_C26"/>
    <property type="match status" value="1"/>
</dbReference>
<feature type="active site" description="Proton donor" evidence="6">
    <location>
        <position position="252"/>
    </location>
</feature>
<dbReference type="Proteomes" id="UP001378592">
    <property type="component" value="Unassembled WGS sequence"/>
</dbReference>
<dbReference type="GO" id="GO:0034722">
    <property type="term" value="F:gamma-glutamyl-peptidase activity"/>
    <property type="evidence" value="ECO:0007669"/>
    <property type="project" value="UniProtKB-UniRule"/>
</dbReference>
<keyword evidence="10" id="KW-1185">Reference proteome</keyword>
<sequence>MSASCADTMARALCAVLLVCVAAASAATLHARALNNRPVIGVLSQEVSPTVAGIYGNHSSYIAASYVKFLEGAGARVVPIMIAQNSSYYKDVVSRINGVLFPGGATYFDNQQGYADAGAILFSLAEQLNARGDYFPLWGTCLGFELITYLAAGRREHRAWCDSENEMLPLDFKPDFAESRLFKSASKEVIKILSTENVTPNFHHWCITEKNMTKFGLSEDWRVMSTNKDSDGFEFVSTIESRSRPFYATMFHPEKIGYEWKEKHRTPHDAHAVLTMQYFADFFVNEARKSSHKFSPNGEIELIYQYQPTYTGNRTIYQQLYFFNY</sequence>
<feature type="chain" id="PRO_5042979137" description="folate gamma-glutamyl hydrolase" evidence="8">
    <location>
        <begin position="27"/>
        <end position="325"/>
    </location>
</feature>
<proteinExistence type="inferred from homology"/>
<evidence type="ECO:0000256" key="3">
    <source>
        <dbReference type="ARBA" id="ARBA00022525"/>
    </source>
</evidence>
<evidence type="ECO:0000256" key="8">
    <source>
        <dbReference type="SAM" id="SignalP"/>
    </source>
</evidence>
<evidence type="ECO:0000256" key="6">
    <source>
        <dbReference type="PIRSR" id="PIRSR615527-1"/>
    </source>
</evidence>
<comment type="subcellular location">
    <subcellularLocation>
        <location evidence="1">Secreted</location>
        <location evidence="1">Extracellular space</location>
    </subcellularLocation>
</comment>
<name>A0AAN9VRC2_9ORTH</name>
<dbReference type="GO" id="GO:0005576">
    <property type="term" value="C:extracellular region"/>
    <property type="evidence" value="ECO:0007669"/>
    <property type="project" value="UniProtKB-SubCell"/>
</dbReference>
<comment type="similarity">
    <text evidence="2">Belongs to the peptidase C26 family.</text>
</comment>
<keyword evidence="3" id="KW-0964">Secreted</keyword>
<feature type="active site" evidence="7">
    <location>
        <position position="252"/>
    </location>
</feature>
<evidence type="ECO:0000313" key="9">
    <source>
        <dbReference type="EMBL" id="KAK7868221.1"/>
    </source>
</evidence>
<dbReference type="EMBL" id="JAZDUA010000098">
    <property type="protein sequence ID" value="KAK7868221.1"/>
    <property type="molecule type" value="Genomic_DNA"/>
</dbReference>
<evidence type="ECO:0000313" key="10">
    <source>
        <dbReference type="Proteomes" id="UP001378592"/>
    </source>
</evidence>
<evidence type="ECO:0000256" key="4">
    <source>
        <dbReference type="ARBA" id="ARBA00022729"/>
    </source>
</evidence>
<dbReference type="PANTHER" id="PTHR11315:SF0">
    <property type="entry name" value="FOLATE GAMMA-GLUTAMYL HYDROLASE"/>
    <property type="match status" value="1"/>
</dbReference>
<dbReference type="Gene3D" id="3.40.50.880">
    <property type="match status" value="1"/>
</dbReference>
<evidence type="ECO:0000256" key="2">
    <source>
        <dbReference type="ARBA" id="ARBA00011083"/>
    </source>
</evidence>
<dbReference type="GO" id="GO:0046900">
    <property type="term" value="P:tetrahydrofolylpolyglutamate metabolic process"/>
    <property type="evidence" value="ECO:0007669"/>
    <property type="project" value="TreeGrafter"/>
</dbReference>
<dbReference type="EC" id="3.4.19.9" evidence="7"/>
<gene>
    <name evidence="9" type="ORF">R5R35_000624</name>
</gene>
<dbReference type="SUPFAM" id="SSF52317">
    <property type="entry name" value="Class I glutamine amidotransferase-like"/>
    <property type="match status" value="1"/>
</dbReference>
<organism evidence="9 10">
    <name type="scientific">Gryllus longicercus</name>
    <dbReference type="NCBI Taxonomy" id="2509291"/>
    <lineage>
        <taxon>Eukaryota</taxon>
        <taxon>Metazoa</taxon>
        <taxon>Ecdysozoa</taxon>
        <taxon>Arthropoda</taxon>
        <taxon>Hexapoda</taxon>
        <taxon>Insecta</taxon>
        <taxon>Pterygota</taxon>
        <taxon>Neoptera</taxon>
        <taxon>Polyneoptera</taxon>
        <taxon>Orthoptera</taxon>
        <taxon>Ensifera</taxon>
        <taxon>Gryllidea</taxon>
        <taxon>Grylloidea</taxon>
        <taxon>Gryllidae</taxon>
        <taxon>Gryllinae</taxon>
        <taxon>Gryllus</taxon>
    </lineage>
</organism>
<evidence type="ECO:0000256" key="5">
    <source>
        <dbReference type="ARBA" id="ARBA00022801"/>
    </source>
</evidence>
<protein>
    <recommendedName>
        <fullName evidence="7">folate gamma-glutamyl hydrolase</fullName>
        <ecNumber evidence="7">3.4.19.9</ecNumber>
    </recommendedName>
</protein>
<dbReference type="FunFam" id="3.40.50.880:FF:000024">
    <property type="entry name" value="Folate gamma-glutamyl hydrolase"/>
    <property type="match status" value="1"/>
</dbReference>
<feature type="signal peptide" evidence="8">
    <location>
        <begin position="1"/>
        <end position="26"/>
    </location>
</feature>
<keyword evidence="4 8" id="KW-0732">Signal</keyword>
<feature type="active site" description="Nucleophile" evidence="6 7">
    <location>
        <position position="141"/>
    </location>
</feature>
<evidence type="ECO:0000256" key="1">
    <source>
        <dbReference type="ARBA" id="ARBA00004239"/>
    </source>
</evidence>
<accession>A0AAN9VRC2</accession>
<reference evidence="9 10" key="1">
    <citation type="submission" date="2024-03" db="EMBL/GenBank/DDBJ databases">
        <title>The genome assembly and annotation of the cricket Gryllus longicercus Weissman &amp; Gray.</title>
        <authorList>
            <person name="Szrajer S."/>
            <person name="Gray D."/>
            <person name="Ylla G."/>
        </authorList>
    </citation>
    <scope>NUCLEOTIDE SEQUENCE [LARGE SCALE GENOMIC DNA]</scope>
    <source>
        <strain evidence="9">DAG 2021-001</strain>
        <tissue evidence="9">Whole body minus gut</tissue>
    </source>
</reference>
<dbReference type="PROSITE" id="PS51275">
    <property type="entry name" value="PEPTIDASE_C26_GGH"/>
    <property type="match status" value="1"/>
</dbReference>
<evidence type="ECO:0000256" key="7">
    <source>
        <dbReference type="PROSITE-ProRule" id="PRU00607"/>
    </source>
</evidence>
<comment type="caution">
    <text evidence="9">The sequence shown here is derived from an EMBL/GenBank/DDBJ whole genome shotgun (WGS) entry which is preliminary data.</text>
</comment>
<dbReference type="InterPro" id="IPR029062">
    <property type="entry name" value="Class_I_gatase-like"/>
</dbReference>
<dbReference type="GO" id="GO:0005773">
    <property type="term" value="C:vacuole"/>
    <property type="evidence" value="ECO:0007669"/>
    <property type="project" value="TreeGrafter"/>
</dbReference>
<dbReference type="PANTHER" id="PTHR11315">
    <property type="entry name" value="PROTEASE FAMILY C26 GAMMA-GLUTAMYL HYDROLASE"/>
    <property type="match status" value="1"/>
</dbReference>
<keyword evidence="5 7" id="KW-0378">Hydrolase</keyword>